<feature type="transmembrane region" description="Helical" evidence="6">
    <location>
        <begin position="73"/>
        <end position="98"/>
    </location>
</feature>
<organism evidence="7 8">
    <name type="scientific">Haloarcula vallismortis</name>
    <name type="common">Halobacterium vallismortis</name>
    <dbReference type="NCBI Taxonomy" id="28442"/>
    <lineage>
        <taxon>Archaea</taxon>
        <taxon>Methanobacteriati</taxon>
        <taxon>Methanobacteriota</taxon>
        <taxon>Stenosarchaea group</taxon>
        <taxon>Halobacteria</taxon>
        <taxon>Halobacteriales</taxon>
        <taxon>Haloarculaceae</taxon>
        <taxon>Haloarcula</taxon>
    </lineage>
</organism>
<feature type="transmembrane region" description="Helical" evidence="6">
    <location>
        <begin position="360"/>
        <end position="379"/>
    </location>
</feature>
<dbReference type="PANTHER" id="PTHR30250">
    <property type="entry name" value="PST FAMILY PREDICTED COLANIC ACID TRANSPORTER"/>
    <property type="match status" value="1"/>
</dbReference>
<reference evidence="7 8" key="1">
    <citation type="submission" date="2016-10" db="EMBL/GenBank/DDBJ databases">
        <authorList>
            <person name="de Groot N.N."/>
        </authorList>
    </citation>
    <scope>NUCLEOTIDE SEQUENCE [LARGE SCALE GENOMIC DNA]</scope>
    <source>
        <strain evidence="7 8">DSM 3756</strain>
    </source>
</reference>
<feature type="transmembrane region" description="Helical" evidence="6">
    <location>
        <begin position="291"/>
        <end position="309"/>
    </location>
</feature>
<sequence length="480" mass="50649">MKLGKTAFSHFVSQVVVTLAGFAATWLIAIVLGADGLGRYSVIVSLGFFWLVIPGNAVSNAMKKRISESDSPAGFIGGGILLNAVATAVLGVLVLAAGELLGGIVSRNRELMRVLIEYDIEIVIMLVATVAYRTAQGSLQGQKRVATTGWLKAGERVTRTALQIGALLAAMGVAGIALGHAMSLAVAAAAAFLLSERRPALPTVAQLWSLLDYAKYAWMGALRSRVFGWLDTIFLSFFVSASLIGIYEAAWGVASMLAIASASISQTLFPEVSDLSTTDGYDRIVHYLDEALAFSSILVIPGLVGAAVIGDRVLRFYRPEFDQGTTVLLILIAAYLADAFASQFTNVINGVDRPDAAFRVNVVFIVSNAILNAVLIWQLSWTGAAIATALSSLLRAIAGYWVLGNIVGSIRIPYRTLGTQVAAATLMAAAVLPVAMVMPSGRLGTLLLAGFGGVVYAVVLVLISTRVRSKARLLIPETAL</sequence>
<keyword evidence="4 6" id="KW-1133">Transmembrane helix</keyword>
<feature type="transmembrane region" description="Helical" evidence="6">
    <location>
        <begin position="443"/>
        <end position="463"/>
    </location>
</feature>
<dbReference type="STRING" id="28442.SAMN05443574_12621"/>
<feature type="transmembrane region" description="Helical" evidence="6">
    <location>
        <begin position="385"/>
        <end position="404"/>
    </location>
</feature>
<evidence type="ECO:0000256" key="4">
    <source>
        <dbReference type="ARBA" id="ARBA00022989"/>
    </source>
</evidence>
<name>A0A1H3ALH6_HALVA</name>
<feature type="transmembrane region" description="Helical" evidence="6">
    <location>
        <begin position="40"/>
        <end position="61"/>
    </location>
</feature>
<keyword evidence="2" id="KW-1003">Cell membrane</keyword>
<dbReference type="InterPro" id="IPR050833">
    <property type="entry name" value="Poly_Biosynth_Transport"/>
</dbReference>
<feature type="transmembrane region" description="Helical" evidence="6">
    <location>
        <begin position="416"/>
        <end position="437"/>
    </location>
</feature>
<feature type="transmembrane region" description="Helical" evidence="6">
    <location>
        <begin position="118"/>
        <end position="135"/>
    </location>
</feature>
<evidence type="ECO:0000256" key="6">
    <source>
        <dbReference type="SAM" id="Phobius"/>
    </source>
</evidence>
<evidence type="ECO:0000256" key="2">
    <source>
        <dbReference type="ARBA" id="ARBA00022475"/>
    </source>
</evidence>
<evidence type="ECO:0000313" key="8">
    <source>
        <dbReference type="Proteomes" id="UP000182573"/>
    </source>
</evidence>
<dbReference type="GO" id="GO:0005886">
    <property type="term" value="C:plasma membrane"/>
    <property type="evidence" value="ECO:0007669"/>
    <property type="project" value="UniProtKB-SubCell"/>
</dbReference>
<dbReference type="EMBL" id="FNOF01000026">
    <property type="protein sequence ID" value="SDX30291.1"/>
    <property type="molecule type" value="Genomic_DNA"/>
</dbReference>
<evidence type="ECO:0000256" key="5">
    <source>
        <dbReference type="ARBA" id="ARBA00023136"/>
    </source>
</evidence>
<dbReference type="Pfam" id="PF01943">
    <property type="entry name" value="Polysacc_synt"/>
    <property type="match status" value="1"/>
</dbReference>
<evidence type="ECO:0000313" key="7">
    <source>
        <dbReference type="EMBL" id="SDX30291.1"/>
    </source>
</evidence>
<keyword evidence="3 6" id="KW-0812">Transmembrane</keyword>
<comment type="subcellular location">
    <subcellularLocation>
        <location evidence="1">Cell membrane</location>
        <topology evidence="1">Multi-pass membrane protein</topology>
    </subcellularLocation>
</comment>
<evidence type="ECO:0000256" key="3">
    <source>
        <dbReference type="ARBA" id="ARBA00022692"/>
    </source>
</evidence>
<feature type="transmembrane region" description="Helical" evidence="6">
    <location>
        <begin position="329"/>
        <end position="348"/>
    </location>
</feature>
<evidence type="ECO:0000256" key="1">
    <source>
        <dbReference type="ARBA" id="ARBA00004651"/>
    </source>
</evidence>
<feature type="transmembrane region" description="Helical" evidence="6">
    <location>
        <begin position="226"/>
        <end position="247"/>
    </location>
</feature>
<dbReference type="Proteomes" id="UP000182573">
    <property type="component" value="Unassembled WGS sequence"/>
</dbReference>
<feature type="transmembrane region" description="Helical" evidence="6">
    <location>
        <begin position="12"/>
        <end position="34"/>
    </location>
</feature>
<dbReference type="InterPro" id="IPR002797">
    <property type="entry name" value="Polysacc_synth"/>
</dbReference>
<gene>
    <name evidence="7" type="ORF">SAMN05443574_12621</name>
</gene>
<dbReference type="RefSeq" id="WP_004515731.1">
    <property type="nucleotide sequence ID" value="NZ_FNOF01000026.1"/>
</dbReference>
<proteinExistence type="predicted"/>
<protein>
    <submittedName>
        <fullName evidence="7">Membrane protein involved in the export of O-antigen and teichoic acid</fullName>
    </submittedName>
</protein>
<feature type="transmembrane region" description="Helical" evidence="6">
    <location>
        <begin position="166"/>
        <end position="194"/>
    </location>
</feature>
<accession>A0A1H3ALH6</accession>
<dbReference type="PANTHER" id="PTHR30250:SF28">
    <property type="entry name" value="POLYSACCHARIDE BIOSYNTHESIS PROTEIN"/>
    <property type="match status" value="1"/>
</dbReference>
<keyword evidence="5 6" id="KW-0472">Membrane</keyword>
<dbReference type="AlphaFoldDB" id="A0A1H3ALH6"/>